<feature type="non-terminal residue" evidence="1">
    <location>
        <position position="77"/>
    </location>
</feature>
<sequence length="77" mass="8567">LSEMSESLAAVALVDVKLLYFVRITLSGDWSVCSFSNVRFSGRVSRSHYKSRQPQSTATHLLRTSSATRCSPCARQK</sequence>
<evidence type="ECO:0000313" key="1">
    <source>
        <dbReference type="EMBL" id="KAJ9579189.1"/>
    </source>
</evidence>
<reference evidence="1" key="1">
    <citation type="journal article" date="2023" name="IScience">
        <title>Live-bearing cockroach genome reveals convergent evolutionary mechanisms linked to viviparity in insects and beyond.</title>
        <authorList>
            <person name="Fouks B."/>
            <person name="Harrison M.C."/>
            <person name="Mikhailova A.A."/>
            <person name="Marchal E."/>
            <person name="English S."/>
            <person name="Carruthers M."/>
            <person name="Jennings E.C."/>
            <person name="Chiamaka E.L."/>
            <person name="Frigard R.A."/>
            <person name="Pippel M."/>
            <person name="Attardo G.M."/>
            <person name="Benoit J.B."/>
            <person name="Bornberg-Bauer E."/>
            <person name="Tobe S.S."/>
        </authorList>
    </citation>
    <scope>NUCLEOTIDE SEQUENCE</scope>
    <source>
        <strain evidence="1">Stay&amp;Tobe</strain>
    </source>
</reference>
<dbReference type="Proteomes" id="UP001233999">
    <property type="component" value="Unassembled WGS sequence"/>
</dbReference>
<name>A0AAD7ZEN6_DIPPU</name>
<gene>
    <name evidence="1" type="ORF">L9F63_024699</name>
</gene>
<protein>
    <submittedName>
        <fullName evidence="1">Uncharacterized protein</fullName>
    </submittedName>
</protein>
<dbReference type="AlphaFoldDB" id="A0AAD7ZEN6"/>
<organism evidence="1 2">
    <name type="scientific">Diploptera punctata</name>
    <name type="common">Pacific beetle cockroach</name>
    <dbReference type="NCBI Taxonomy" id="6984"/>
    <lineage>
        <taxon>Eukaryota</taxon>
        <taxon>Metazoa</taxon>
        <taxon>Ecdysozoa</taxon>
        <taxon>Arthropoda</taxon>
        <taxon>Hexapoda</taxon>
        <taxon>Insecta</taxon>
        <taxon>Pterygota</taxon>
        <taxon>Neoptera</taxon>
        <taxon>Polyneoptera</taxon>
        <taxon>Dictyoptera</taxon>
        <taxon>Blattodea</taxon>
        <taxon>Blaberoidea</taxon>
        <taxon>Blaberidae</taxon>
        <taxon>Diplopterinae</taxon>
        <taxon>Diploptera</taxon>
    </lineage>
</organism>
<dbReference type="EMBL" id="JASPKZ010008616">
    <property type="protein sequence ID" value="KAJ9579189.1"/>
    <property type="molecule type" value="Genomic_DNA"/>
</dbReference>
<keyword evidence="2" id="KW-1185">Reference proteome</keyword>
<evidence type="ECO:0000313" key="2">
    <source>
        <dbReference type="Proteomes" id="UP001233999"/>
    </source>
</evidence>
<proteinExistence type="predicted"/>
<feature type="non-terminal residue" evidence="1">
    <location>
        <position position="1"/>
    </location>
</feature>
<comment type="caution">
    <text evidence="1">The sequence shown here is derived from an EMBL/GenBank/DDBJ whole genome shotgun (WGS) entry which is preliminary data.</text>
</comment>
<reference evidence="1" key="2">
    <citation type="submission" date="2023-05" db="EMBL/GenBank/DDBJ databases">
        <authorList>
            <person name="Fouks B."/>
        </authorList>
    </citation>
    <scope>NUCLEOTIDE SEQUENCE</scope>
    <source>
        <strain evidence="1">Stay&amp;Tobe</strain>
        <tissue evidence="1">Testes</tissue>
    </source>
</reference>
<accession>A0AAD7ZEN6</accession>